<dbReference type="Gene3D" id="3.40.50.300">
    <property type="entry name" value="P-loop containing nucleotide triphosphate hydrolases"/>
    <property type="match status" value="1"/>
</dbReference>
<dbReference type="Pfam" id="PF16542">
    <property type="entry name" value="PNKP_ligase"/>
    <property type="match status" value="1"/>
</dbReference>
<dbReference type="SUPFAM" id="SSF56091">
    <property type="entry name" value="DNA ligase/mRNA capping enzyme, catalytic domain"/>
    <property type="match status" value="1"/>
</dbReference>
<dbReference type="GO" id="GO:0016301">
    <property type="term" value="F:kinase activity"/>
    <property type="evidence" value="ECO:0007669"/>
    <property type="project" value="UniProtKB-KW"/>
</dbReference>
<organism evidence="4 5">
    <name type="scientific">Leucobacter albus</name>
    <dbReference type="NCBI Taxonomy" id="272210"/>
    <lineage>
        <taxon>Bacteria</taxon>
        <taxon>Bacillati</taxon>
        <taxon>Actinomycetota</taxon>
        <taxon>Actinomycetes</taxon>
        <taxon>Micrococcales</taxon>
        <taxon>Microbacteriaceae</taxon>
        <taxon>Leucobacter</taxon>
    </lineage>
</organism>
<proteinExistence type="predicted"/>
<dbReference type="Gene3D" id="3.30.470.30">
    <property type="entry name" value="DNA ligase/mRNA capping enzyme"/>
    <property type="match status" value="2"/>
</dbReference>
<evidence type="ECO:0000259" key="2">
    <source>
        <dbReference type="Pfam" id="PF00149"/>
    </source>
</evidence>
<dbReference type="InterPro" id="IPR032380">
    <property type="entry name" value="PNKP_ligase_dom"/>
</dbReference>
<dbReference type="PANTHER" id="PTHR42850:SF7">
    <property type="entry name" value="BIS(5'-NUCLEOSYL)-TETRAPHOSPHATASE PRPE [ASYMMETRICAL]"/>
    <property type="match status" value="1"/>
</dbReference>
<dbReference type="Proteomes" id="UP001597181">
    <property type="component" value="Unassembled WGS sequence"/>
</dbReference>
<feature type="compositionally biased region" description="Gly residues" evidence="1">
    <location>
        <begin position="439"/>
        <end position="457"/>
    </location>
</feature>
<name>A0ABW3TMZ3_9MICO</name>
<feature type="domain" description="Polynucleotide kinase-phosphatase ligase" evidence="3">
    <location>
        <begin position="504"/>
        <end position="893"/>
    </location>
</feature>
<dbReference type="InterPro" id="IPR050126">
    <property type="entry name" value="Ap4A_hydrolase"/>
</dbReference>
<keyword evidence="5" id="KW-1185">Reference proteome</keyword>
<feature type="domain" description="Calcineurin-like phosphoesterase" evidence="2">
    <location>
        <begin position="182"/>
        <end position="378"/>
    </location>
</feature>
<dbReference type="InterPro" id="IPR027417">
    <property type="entry name" value="P-loop_NTPase"/>
</dbReference>
<dbReference type="InterPro" id="IPR029052">
    <property type="entry name" value="Metallo-depent_PP-like"/>
</dbReference>
<dbReference type="SUPFAM" id="SSF56300">
    <property type="entry name" value="Metallo-dependent phosphatases"/>
    <property type="match status" value="1"/>
</dbReference>
<keyword evidence="4" id="KW-0808">Transferase</keyword>
<gene>
    <name evidence="4" type="ORF">ACFQ3U_08030</name>
</gene>
<dbReference type="Pfam" id="PF00149">
    <property type="entry name" value="Metallophos"/>
    <property type="match status" value="1"/>
</dbReference>
<dbReference type="CDD" id="cd07423">
    <property type="entry name" value="MPP_Prp_like"/>
    <property type="match status" value="1"/>
</dbReference>
<comment type="caution">
    <text evidence="4">The sequence shown here is derived from an EMBL/GenBank/DDBJ whole genome shotgun (WGS) entry which is preliminary data.</text>
</comment>
<dbReference type="EMBL" id="JBHTLY010000003">
    <property type="protein sequence ID" value="MFD1201838.1"/>
    <property type="molecule type" value="Genomic_DNA"/>
</dbReference>
<dbReference type="SUPFAM" id="SSF52540">
    <property type="entry name" value="P-loop containing nucleoside triphosphate hydrolases"/>
    <property type="match status" value="1"/>
</dbReference>
<dbReference type="Pfam" id="PF13671">
    <property type="entry name" value="AAA_33"/>
    <property type="match status" value="1"/>
</dbReference>
<evidence type="ECO:0000313" key="5">
    <source>
        <dbReference type="Proteomes" id="UP001597181"/>
    </source>
</evidence>
<evidence type="ECO:0000313" key="4">
    <source>
        <dbReference type="EMBL" id="MFD1201838.1"/>
    </source>
</evidence>
<feature type="region of interest" description="Disordered" evidence="1">
    <location>
        <begin position="433"/>
        <end position="464"/>
    </location>
</feature>
<protein>
    <submittedName>
        <fullName evidence="4">Polynucleotide kinase-phosphatase</fullName>
    </submittedName>
</protein>
<dbReference type="InterPro" id="IPR041780">
    <property type="entry name" value="MPP_PrpE-like"/>
</dbReference>
<dbReference type="PANTHER" id="PTHR42850">
    <property type="entry name" value="METALLOPHOSPHOESTERASE"/>
    <property type="match status" value="1"/>
</dbReference>
<reference evidence="5" key="1">
    <citation type="journal article" date="2019" name="Int. J. Syst. Evol. Microbiol.">
        <title>The Global Catalogue of Microorganisms (GCM) 10K type strain sequencing project: providing services to taxonomists for standard genome sequencing and annotation.</title>
        <authorList>
            <consortium name="The Broad Institute Genomics Platform"/>
            <consortium name="The Broad Institute Genome Sequencing Center for Infectious Disease"/>
            <person name="Wu L."/>
            <person name="Ma J."/>
        </authorList>
    </citation>
    <scope>NUCLEOTIDE SEQUENCE [LARGE SCALE GENOMIC DNA]</scope>
    <source>
        <strain evidence="5">CCUG 50213</strain>
    </source>
</reference>
<evidence type="ECO:0000256" key="1">
    <source>
        <dbReference type="SAM" id="MobiDB-lite"/>
    </source>
</evidence>
<keyword evidence="4" id="KW-0418">Kinase</keyword>
<dbReference type="Gene3D" id="3.60.21.10">
    <property type="match status" value="1"/>
</dbReference>
<dbReference type="InterPro" id="IPR004843">
    <property type="entry name" value="Calcineurin-like_PHP"/>
</dbReference>
<evidence type="ECO:0000259" key="3">
    <source>
        <dbReference type="Pfam" id="PF16542"/>
    </source>
</evidence>
<accession>A0ABW3TMZ3</accession>
<dbReference type="RefSeq" id="WP_343960000.1">
    <property type="nucleotide sequence ID" value="NZ_BAAAKZ010000004.1"/>
</dbReference>
<sequence length="898" mass="95516">MTEISVPEVALVLLVGASGSGKSSFAREHFGRYETVSSDECRGIVSNDPNNQAATQPAFELLHTIAAKRLAAGLLTVIDATNVQPDARASLIALAKDHDVLPVAIVFDLAEAVLTERDAARADTPRGAKVIRRQQGQLRRSMRGLRREGLRGVHVLSTPEEVASVRITRRKLLTDFRDDHGPFDVIGDVHGCLAELEELLGALGYAIVRDDAGRAVDATHPEGRRALFLGDLVDRGPDSAGVLRLAMGMHKAGHALAVPGNHEEKLVAALDGKRKTLTHGLAETMLELAGESDEFRREVRDWAHGLVSHLVLDDGALVVAHAGLKEAYHGRSSGRVRAFALYGDTTGEVDEYGLPVRLDWAADYRGKAIVLHGHTPVEKAEWFNNVMCLDTGCVFGGKLSALRYPERELVQVAALRRYAESIRPLAAPRGSVADRAGAGAPGAGAPGAGSAGAGSGLEGAATPRAAAPRAAGELRASDVLGKRVIETSLHGRVGIRAEQAAGGFETLSRFAVAPAWLPYLPPTMAPSPTSAEPGYLEHPREAFRVFEAAGIERVVCEEKHMGSRAVVLLCRDADVAARYFGGEGAAGGSGGEGGEGGSVGATGMVYTRTGRAFFDGPTTEQFLAGLRAAVDAAGLWSELDTDWVLFDGELLPWSLKAGDLLKQVYAPAGAAARSGLGAAVSGLSAAAARGVDVAALQQRAAERLADADAFTRAYRHYVWPTAGLDGVSFAPFQVLATRGRARYGDPHPWHLQIADRLADAAPQLVRRTRALTVEPAQPASVEAGVRWWEELTAAGGEGMVVKPEQSVVRGKNGLVQPGLKVRGREYLRIIYGPEYLSPKNLTRLRERDLGRKRSLAAREFALGAEALDRFVGGEPLWRVHEAVAAVLALESDPVDPRL</sequence>